<dbReference type="SUPFAM" id="SSF54160">
    <property type="entry name" value="Chromo domain-like"/>
    <property type="match status" value="1"/>
</dbReference>
<comment type="subcellular location">
    <subcellularLocation>
        <location evidence="1">Nucleus</location>
    </subcellularLocation>
</comment>
<keyword evidence="6" id="KW-0804">Transcription</keyword>
<evidence type="ECO:0000256" key="6">
    <source>
        <dbReference type="ARBA" id="ARBA00023163"/>
    </source>
</evidence>
<proteinExistence type="inferred from homology"/>
<accession>A0A2T9Y8K8</accession>
<dbReference type="PANTHER" id="PTHR10880">
    <property type="entry name" value="MORTALITY FACTOR 4-LIKE PROTEIN"/>
    <property type="match status" value="1"/>
</dbReference>
<keyword evidence="4" id="KW-0156">Chromatin regulator</keyword>
<dbReference type="InterPro" id="IPR026541">
    <property type="entry name" value="MRG_dom"/>
</dbReference>
<dbReference type="GO" id="GO:0032221">
    <property type="term" value="C:Rpd3S complex"/>
    <property type="evidence" value="ECO:0007669"/>
    <property type="project" value="TreeGrafter"/>
</dbReference>
<dbReference type="InterPro" id="IPR000953">
    <property type="entry name" value="Chromo/chromo_shadow_dom"/>
</dbReference>
<dbReference type="Pfam" id="PF05712">
    <property type="entry name" value="MRG"/>
    <property type="match status" value="1"/>
</dbReference>
<dbReference type="GO" id="GO:0035267">
    <property type="term" value="C:NuA4 histone acetyltransferase complex"/>
    <property type="evidence" value="ECO:0007669"/>
    <property type="project" value="TreeGrafter"/>
</dbReference>
<feature type="compositionally biased region" description="Low complexity" evidence="8">
    <location>
        <begin position="109"/>
        <end position="128"/>
    </location>
</feature>
<evidence type="ECO:0000256" key="8">
    <source>
        <dbReference type="SAM" id="MobiDB-lite"/>
    </source>
</evidence>
<keyword evidence="5" id="KW-0805">Transcription regulation</keyword>
<gene>
    <name evidence="10" type="ORF">BB560_006349</name>
</gene>
<keyword evidence="11" id="KW-1185">Reference proteome</keyword>
<dbReference type="Pfam" id="PF22732">
    <property type="entry name" value="MSL3_chromo-like"/>
    <property type="match status" value="1"/>
</dbReference>
<evidence type="ECO:0000256" key="4">
    <source>
        <dbReference type="ARBA" id="ARBA00022853"/>
    </source>
</evidence>
<dbReference type="Proteomes" id="UP000245609">
    <property type="component" value="Unassembled WGS sequence"/>
</dbReference>
<dbReference type="Gene3D" id="1.10.274.30">
    <property type="entry name" value="MRG domain"/>
    <property type="match status" value="1"/>
</dbReference>
<dbReference type="GO" id="GO:0006325">
    <property type="term" value="P:chromatin organization"/>
    <property type="evidence" value="ECO:0007669"/>
    <property type="project" value="UniProtKB-KW"/>
</dbReference>
<comment type="similarity">
    <text evidence="2">Belongs to the MRG family.</text>
</comment>
<evidence type="ECO:0000256" key="5">
    <source>
        <dbReference type="ARBA" id="ARBA00023015"/>
    </source>
</evidence>
<feature type="domain" description="Chromo" evidence="9">
    <location>
        <begin position="24"/>
        <end position="85"/>
    </location>
</feature>
<evidence type="ECO:0000256" key="1">
    <source>
        <dbReference type="ARBA" id="ARBA00004123"/>
    </source>
</evidence>
<evidence type="ECO:0000256" key="3">
    <source>
        <dbReference type="ARBA" id="ARBA00018505"/>
    </source>
</evidence>
<protein>
    <recommendedName>
        <fullName evidence="3">Chromatin modification-related protein EAF3</fullName>
    </recommendedName>
</protein>
<evidence type="ECO:0000313" key="11">
    <source>
        <dbReference type="Proteomes" id="UP000245609"/>
    </source>
</evidence>
<comment type="caution">
    <text evidence="10">The sequence shown here is derived from an EMBL/GenBank/DDBJ whole genome shotgun (WGS) entry which is preliminary data.</text>
</comment>
<dbReference type="PANTHER" id="PTHR10880:SF15">
    <property type="entry name" value="MSL COMPLEX SUBUNIT 3"/>
    <property type="match status" value="1"/>
</dbReference>
<dbReference type="InterPro" id="IPR016197">
    <property type="entry name" value="Chromo-like_dom_sf"/>
</dbReference>
<dbReference type="CDD" id="cd18983">
    <property type="entry name" value="CBD_MSL3_like"/>
    <property type="match status" value="1"/>
</dbReference>
<dbReference type="InterPro" id="IPR053820">
    <property type="entry name" value="MSL3_chromo-like"/>
</dbReference>
<dbReference type="GO" id="GO:0006355">
    <property type="term" value="P:regulation of DNA-templated transcription"/>
    <property type="evidence" value="ECO:0007669"/>
    <property type="project" value="InterPro"/>
</dbReference>
<dbReference type="PROSITE" id="PS51640">
    <property type="entry name" value="MRG"/>
    <property type="match status" value="1"/>
</dbReference>
<keyword evidence="7" id="KW-0539">Nucleus</keyword>
<dbReference type="InterPro" id="IPR008676">
    <property type="entry name" value="MRG"/>
</dbReference>
<dbReference type="PIRSF" id="PIRSF038133">
    <property type="entry name" value="HAT_Nua4_EAF3/MRG15"/>
    <property type="match status" value="1"/>
</dbReference>
<dbReference type="AlphaFoldDB" id="A0A2T9Y8K8"/>
<dbReference type="InterPro" id="IPR038217">
    <property type="entry name" value="MRG_C_sf"/>
</dbReference>
<organism evidence="10 11">
    <name type="scientific">Smittium megazygosporum</name>
    <dbReference type="NCBI Taxonomy" id="133381"/>
    <lineage>
        <taxon>Eukaryota</taxon>
        <taxon>Fungi</taxon>
        <taxon>Fungi incertae sedis</taxon>
        <taxon>Zoopagomycota</taxon>
        <taxon>Kickxellomycotina</taxon>
        <taxon>Harpellomycetes</taxon>
        <taxon>Harpellales</taxon>
        <taxon>Legeriomycetaceae</taxon>
        <taxon>Smittium</taxon>
    </lineage>
</organism>
<feature type="compositionally biased region" description="Basic and acidic residues" evidence="8">
    <location>
        <begin position="136"/>
        <end position="165"/>
    </location>
</feature>
<dbReference type="OrthoDB" id="124855at2759"/>
<evidence type="ECO:0000259" key="9">
    <source>
        <dbReference type="SMART" id="SM00298"/>
    </source>
</evidence>
<evidence type="ECO:0000313" key="10">
    <source>
        <dbReference type="EMBL" id="PVU88671.1"/>
    </source>
</evidence>
<dbReference type="EMBL" id="MBFS01003126">
    <property type="protein sequence ID" value="PVU88671.1"/>
    <property type="molecule type" value="Genomic_DNA"/>
</dbReference>
<dbReference type="SMART" id="SM00298">
    <property type="entry name" value="CHROMO"/>
    <property type="match status" value="1"/>
</dbReference>
<sequence length="337" mass="38998">MSSNSKALKHHQGERVLCFHGPFLYEAKVIKAEFWEKDDSDKLETGPHYFIHYKGWKQTWDEWVDDSRILKWNEENLSKQKSLKQAAFMSNKKKSTTGISVSTPPPNTPSGSGNTSISTRKSSSSSTSQQLGLKTKSLENDDSKNRKRSRDTPLEKDDDGSKRPEFRITVPNSLKVKLIDDWEQIAKEKLLVPLPRSPTVSQLIDQYSQYLVENADKRKSRKSEEIMNEILLGLKLYFDKALGTILLYRFERYQYQKILKDHPKTSMSDIYGAEHLLRLFVQLPSLVSQANMDEETLLILKDYINDFLKYMQKNIKTIFIERYETPTPSYVSVAKAI</sequence>
<dbReference type="Gene3D" id="2.30.30.140">
    <property type="match status" value="1"/>
</dbReference>
<dbReference type="STRING" id="133381.A0A2T9Y8K8"/>
<name>A0A2T9Y8K8_9FUNG</name>
<evidence type="ECO:0000256" key="7">
    <source>
        <dbReference type="ARBA" id="ARBA00023242"/>
    </source>
</evidence>
<reference evidence="10 11" key="1">
    <citation type="journal article" date="2018" name="MBio">
        <title>Comparative Genomics Reveals the Core Gene Toolbox for the Fungus-Insect Symbiosis.</title>
        <authorList>
            <person name="Wang Y."/>
            <person name="Stata M."/>
            <person name="Wang W."/>
            <person name="Stajich J.E."/>
            <person name="White M.M."/>
            <person name="Moncalvo J.M."/>
        </authorList>
    </citation>
    <scope>NUCLEOTIDE SEQUENCE [LARGE SCALE GENOMIC DNA]</scope>
    <source>
        <strain evidence="10 11">SC-DP-2</strain>
    </source>
</reference>
<feature type="region of interest" description="Disordered" evidence="8">
    <location>
        <begin position="81"/>
        <end position="165"/>
    </location>
</feature>
<evidence type="ECO:0000256" key="2">
    <source>
        <dbReference type="ARBA" id="ARBA00009093"/>
    </source>
</evidence>